<name>A0A8S9FZY3_BRACR</name>
<dbReference type="SMART" id="SM00432">
    <property type="entry name" value="MADS"/>
    <property type="match status" value="1"/>
</dbReference>
<accession>A0A8S9FZY3</accession>
<dbReference type="InterPro" id="IPR036879">
    <property type="entry name" value="TF_MADSbox_sf"/>
</dbReference>
<evidence type="ECO:0000313" key="7">
    <source>
        <dbReference type="EMBL" id="KAF2537956.1"/>
    </source>
</evidence>
<keyword evidence="2" id="KW-0805">Transcription regulation</keyword>
<dbReference type="GO" id="GO:0005634">
    <property type="term" value="C:nucleus"/>
    <property type="evidence" value="ECO:0007669"/>
    <property type="project" value="UniProtKB-SubCell"/>
</dbReference>
<dbReference type="InterPro" id="IPR002100">
    <property type="entry name" value="TF_MADSbox"/>
</dbReference>
<evidence type="ECO:0000259" key="6">
    <source>
        <dbReference type="PROSITE" id="PS50066"/>
    </source>
</evidence>
<dbReference type="AlphaFoldDB" id="A0A8S9FZY3"/>
<organism evidence="7 8">
    <name type="scientific">Brassica cretica</name>
    <name type="common">Mustard</name>
    <dbReference type="NCBI Taxonomy" id="69181"/>
    <lineage>
        <taxon>Eukaryota</taxon>
        <taxon>Viridiplantae</taxon>
        <taxon>Streptophyta</taxon>
        <taxon>Embryophyta</taxon>
        <taxon>Tracheophyta</taxon>
        <taxon>Spermatophyta</taxon>
        <taxon>Magnoliopsida</taxon>
        <taxon>eudicotyledons</taxon>
        <taxon>Gunneridae</taxon>
        <taxon>Pentapetalae</taxon>
        <taxon>rosids</taxon>
        <taxon>malvids</taxon>
        <taxon>Brassicales</taxon>
        <taxon>Brassicaceae</taxon>
        <taxon>Brassiceae</taxon>
        <taxon>Brassica</taxon>
    </lineage>
</organism>
<dbReference type="InterPro" id="IPR033896">
    <property type="entry name" value="MEF2-like_N"/>
</dbReference>
<keyword evidence="3" id="KW-0238">DNA-binding</keyword>
<evidence type="ECO:0000256" key="2">
    <source>
        <dbReference type="ARBA" id="ARBA00023015"/>
    </source>
</evidence>
<dbReference type="EMBL" id="QGKW02002228">
    <property type="protein sequence ID" value="KAF2537956.1"/>
    <property type="molecule type" value="Genomic_DNA"/>
</dbReference>
<dbReference type="PRINTS" id="PR00404">
    <property type="entry name" value="MADSDOMAIN"/>
</dbReference>
<dbReference type="GO" id="GO:0000981">
    <property type="term" value="F:DNA-binding transcription factor activity, RNA polymerase II-specific"/>
    <property type="evidence" value="ECO:0007669"/>
    <property type="project" value="TreeGrafter"/>
</dbReference>
<dbReference type="FunFam" id="3.40.1810.10:FF:000006">
    <property type="entry name" value="Agamous-like MADS-box protein AGL62"/>
    <property type="match status" value="1"/>
</dbReference>
<dbReference type="SUPFAM" id="SSF55455">
    <property type="entry name" value="SRF-like"/>
    <property type="match status" value="1"/>
</dbReference>
<keyword evidence="4" id="KW-0804">Transcription</keyword>
<dbReference type="PROSITE" id="PS50066">
    <property type="entry name" value="MADS_BOX_2"/>
    <property type="match status" value="1"/>
</dbReference>
<evidence type="ECO:0000256" key="3">
    <source>
        <dbReference type="ARBA" id="ARBA00023125"/>
    </source>
</evidence>
<proteinExistence type="predicted"/>
<dbReference type="Proteomes" id="UP000712281">
    <property type="component" value="Unassembled WGS sequence"/>
</dbReference>
<evidence type="ECO:0000256" key="5">
    <source>
        <dbReference type="ARBA" id="ARBA00023242"/>
    </source>
</evidence>
<evidence type="ECO:0000256" key="1">
    <source>
        <dbReference type="ARBA" id="ARBA00004123"/>
    </source>
</evidence>
<dbReference type="PANTHER" id="PTHR11945:SF776">
    <property type="entry name" value="AGAMOUS-LIKE 50-RELATED"/>
    <property type="match status" value="1"/>
</dbReference>
<comment type="caution">
    <text evidence="7">The sequence shown here is derived from an EMBL/GenBank/DDBJ whole genome shotgun (WGS) entry which is preliminary data.</text>
</comment>
<feature type="domain" description="MADS-box" evidence="6">
    <location>
        <begin position="6"/>
        <end position="66"/>
    </location>
</feature>
<dbReference type="CDD" id="cd00265">
    <property type="entry name" value="MADS_MEF2_like"/>
    <property type="match status" value="1"/>
</dbReference>
<dbReference type="Gene3D" id="3.40.1810.10">
    <property type="entry name" value="Transcription factor, MADS-box"/>
    <property type="match status" value="1"/>
</dbReference>
<dbReference type="GO" id="GO:0046983">
    <property type="term" value="F:protein dimerization activity"/>
    <property type="evidence" value="ECO:0007669"/>
    <property type="project" value="InterPro"/>
</dbReference>
<sequence length="294" mass="33584">MAKKSKGRQRITMAKMENESNLQVTFSKRRSGLFKKASELNTLCGADIAVVVFSPGGKVYSFGHPNVENVLNRFKNINQPPLNQNNNVRFNEARPNDAIRVMNDFLTQVMNDLELAKKKNEELKKIRKNSKMPVNWWEDPVEELDLAHAKEFKGLLEKLKSYVTDEASKHFQAIFPQPNFYGGSSSGAPFRDGGYINPNLDPSERRMFNVNAYYNQNMYPPNYPLPYGNNNYAGGFVPEYSLNYMHGIPEKPFHVEEAFKLSVSLALLRVAGITNIFEFSPESIKNNSRTVQEW</sequence>
<dbReference type="Pfam" id="PF00319">
    <property type="entry name" value="SRF-TF"/>
    <property type="match status" value="1"/>
</dbReference>
<dbReference type="PANTHER" id="PTHR11945">
    <property type="entry name" value="MADS BOX PROTEIN"/>
    <property type="match status" value="1"/>
</dbReference>
<evidence type="ECO:0000313" key="8">
    <source>
        <dbReference type="Proteomes" id="UP000712281"/>
    </source>
</evidence>
<dbReference type="GO" id="GO:0045944">
    <property type="term" value="P:positive regulation of transcription by RNA polymerase II"/>
    <property type="evidence" value="ECO:0007669"/>
    <property type="project" value="InterPro"/>
</dbReference>
<gene>
    <name evidence="7" type="ORF">F2Q68_00022170</name>
</gene>
<protein>
    <recommendedName>
        <fullName evidence="6">MADS-box domain-containing protein</fullName>
    </recommendedName>
</protein>
<evidence type="ECO:0000256" key="4">
    <source>
        <dbReference type="ARBA" id="ARBA00023163"/>
    </source>
</evidence>
<comment type="subcellular location">
    <subcellularLocation>
        <location evidence="1">Nucleus</location>
    </subcellularLocation>
</comment>
<reference evidence="7" key="1">
    <citation type="submission" date="2019-12" db="EMBL/GenBank/DDBJ databases">
        <title>Genome sequencing and annotation of Brassica cretica.</title>
        <authorList>
            <person name="Studholme D.J."/>
            <person name="Sarris P.F."/>
        </authorList>
    </citation>
    <scope>NUCLEOTIDE SEQUENCE</scope>
    <source>
        <strain evidence="7">PFS-001/15</strain>
        <tissue evidence="7">Leaf</tissue>
    </source>
</reference>
<keyword evidence="5" id="KW-0539">Nucleus</keyword>
<dbReference type="GO" id="GO:0000978">
    <property type="term" value="F:RNA polymerase II cis-regulatory region sequence-specific DNA binding"/>
    <property type="evidence" value="ECO:0007669"/>
    <property type="project" value="TreeGrafter"/>
</dbReference>